<accession>A0A6P7FW08</accession>
<evidence type="ECO:0000313" key="8">
    <source>
        <dbReference type="Proteomes" id="UP001652700"/>
    </source>
</evidence>
<keyword evidence="4 6" id="KW-0732">Signal</keyword>
<dbReference type="InterPro" id="IPR004911">
    <property type="entry name" value="Interferon-induced_GILT"/>
</dbReference>
<name>A0A6P7FW08_DIAVI</name>
<dbReference type="GO" id="GO:0016671">
    <property type="term" value="F:oxidoreductase activity, acting on a sulfur group of donors, disulfide as acceptor"/>
    <property type="evidence" value="ECO:0007669"/>
    <property type="project" value="InterPro"/>
</dbReference>
<evidence type="ECO:0000256" key="2">
    <source>
        <dbReference type="ARBA" id="ARBA00005679"/>
    </source>
</evidence>
<evidence type="ECO:0000256" key="1">
    <source>
        <dbReference type="ARBA" id="ARBA00004613"/>
    </source>
</evidence>
<dbReference type="EnsemblMetazoa" id="XM_028281292.2">
    <property type="protein sequence ID" value="XP_028137093.1"/>
    <property type="gene ID" value="LOC114331672"/>
</dbReference>
<protein>
    <submittedName>
        <fullName evidence="9">GILT-like protein 1</fullName>
    </submittedName>
</protein>
<dbReference type="Proteomes" id="UP001652700">
    <property type="component" value="Unplaced"/>
</dbReference>
<comment type="similarity">
    <text evidence="2">Belongs to the GILT family.</text>
</comment>
<dbReference type="KEGG" id="dvv:114331672"/>
<dbReference type="GO" id="GO:0005576">
    <property type="term" value="C:extracellular region"/>
    <property type="evidence" value="ECO:0007669"/>
    <property type="project" value="UniProtKB-SubCell"/>
</dbReference>
<organism evidence="9">
    <name type="scientific">Diabrotica virgifera virgifera</name>
    <name type="common">western corn rootworm</name>
    <dbReference type="NCBI Taxonomy" id="50390"/>
    <lineage>
        <taxon>Eukaryota</taxon>
        <taxon>Metazoa</taxon>
        <taxon>Ecdysozoa</taxon>
        <taxon>Arthropoda</taxon>
        <taxon>Hexapoda</taxon>
        <taxon>Insecta</taxon>
        <taxon>Pterygota</taxon>
        <taxon>Neoptera</taxon>
        <taxon>Endopterygota</taxon>
        <taxon>Coleoptera</taxon>
        <taxon>Polyphaga</taxon>
        <taxon>Cucujiformia</taxon>
        <taxon>Chrysomeloidea</taxon>
        <taxon>Chrysomelidae</taxon>
        <taxon>Galerucinae</taxon>
        <taxon>Diabroticina</taxon>
        <taxon>Diabroticites</taxon>
        <taxon>Diabrotica</taxon>
    </lineage>
</organism>
<evidence type="ECO:0000256" key="4">
    <source>
        <dbReference type="ARBA" id="ARBA00022729"/>
    </source>
</evidence>
<proteinExistence type="inferred from homology"/>
<comment type="subcellular location">
    <subcellularLocation>
        <location evidence="1">Secreted</location>
    </subcellularLocation>
</comment>
<evidence type="ECO:0000256" key="6">
    <source>
        <dbReference type="SAM" id="SignalP"/>
    </source>
</evidence>
<dbReference type="OrthoDB" id="958254at2759"/>
<sequence length="227" mass="25104">MESVTVLFVALCFAGISVQAADLKVSVYYESLCPDSIKFIKDQFNPAYSTVLKDKINVDFVPFGKATAIKSNGTWSFTCQHKEPECYGNKVQSCAIDIASYNTSIEFVVCAMKSGDASDDELLKQCAEDNQIKWDDIDNCLKSGKGDELLAKYGDRTNAVTPKITFIPTIVFNDVYTDKLQELALKDFLTVSEVLLEKPDCSKCSSSRMALSIAVLLLPLISMLKLR</sequence>
<keyword evidence="5" id="KW-0325">Glycoprotein</keyword>
<feature type="chain" id="PRO_5027977426" evidence="6">
    <location>
        <begin position="21"/>
        <end position="227"/>
    </location>
</feature>
<dbReference type="GeneID" id="114331672"/>
<dbReference type="Pfam" id="PF03227">
    <property type="entry name" value="GILT"/>
    <property type="match status" value="1"/>
</dbReference>
<dbReference type="Gene3D" id="3.40.30.10">
    <property type="entry name" value="Glutaredoxin"/>
    <property type="match status" value="1"/>
</dbReference>
<gene>
    <name evidence="9" type="primary">LOC114331672</name>
</gene>
<evidence type="ECO:0000313" key="7">
    <source>
        <dbReference type="EnsemblMetazoa" id="XP_028137093.1"/>
    </source>
</evidence>
<dbReference type="InterPro" id="IPR036249">
    <property type="entry name" value="Thioredoxin-like_sf"/>
</dbReference>
<dbReference type="AlphaFoldDB" id="A0A6P7FW08"/>
<dbReference type="PANTHER" id="PTHR13234">
    <property type="entry name" value="GAMMA-INTERFERON INDUCIBLE LYSOSOMAL THIOL REDUCTASE GILT"/>
    <property type="match status" value="1"/>
</dbReference>
<dbReference type="PANTHER" id="PTHR13234:SF8">
    <property type="entry name" value="GAMMA-INTERFERON-INDUCIBLE LYSOSOMAL THIOL REDUCTASE"/>
    <property type="match status" value="1"/>
</dbReference>
<dbReference type="RefSeq" id="XP_028137093.1">
    <property type="nucleotide sequence ID" value="XM_028281292.1"/>
</dbReference>
<feature type="signal peptide" evidence="6">
    <location>
        <begin position="1"/>
        <end position="20"/>
    </location>
</feature>
<evidence type="ECO:0000313" key="9">
    <source>
        <dbReference type="RefSeq" id="XP_028137093.1"/>
    </source>
</evidence>
<dbReference type="SUPFAM" id="SSF52833">
    <property type="entry name" value="Thioredoxin-like"/>
    <property type="match status" value="1"/>
</dbReference>
<reference evidence="9" key="1">
    <citation type="submission" date="2025-04" db="UniProtKB">
        <authorList>
            <consortium name="RefSeq"/>
        </authorList>
    </citation>
    <scope>IDENTIFICATION</scope>
</reference>
<keyword evidence="8" id="KW-1185">Reference proteome</keyword>
<dbReference type="InParanoid" id="A0A6P7FW08"/>
<reference evidence="7" key="2">
    <citation type="submission" date="2025-05" db="UniProtKB">
        <authorList>
            <consortium name="EnsemblMetazoa"/>
        </authorList>
    </citation>
    <scope>IDENTIFICATION</scope>
</reference>
<evidence type="ECO:0000256" key="3">
    <source>
        <dbReference type="ARBA" id="ARBA00022525"/>
    </source>
</evidence>
<keyword evidence="3" id="KW-0964">Secreted</keyword>
<evidence type="ECO:0000256" key="5">
    <source>
        <dbReference type="ARBA" id="ARBA00023180"/>
    </source>
</evidence>